<comment type="caution">
    <text evidence="2">The sequence shown here is derived from an EMBL/GenBank/DDBJ whole genome shotgun (WGS) entry which is preliminary data.</text>
</comment>
<reference evidence="2 3" key="1">
    <citation type="submission" date="2019-12" db="EMBL/GenBank/DDBJ databases">
        <title>Chromosome-level assembly of the Caenorhabditis remanei genome.</title>
        <authorList>
            <person name="Teterina A.A."/>
            <person name="Willis J.H."/>
            <person name="Phillips P.C."/>
        </authorList>
    </citation>
    <scope>NUCLEOTIDE SEQUENCE [LARGE SCALE GENOMIC DNA]</scope>
    <source>
        <strain evidence="2 3">PX506</strain>
        <tissue evidence="2">Whole organism</tissue>
    </source>
</reference>
<dbReference type="CTD" id="9801683"/>
<dbReference type="AlphaFoldDB" id="A0A6A5GF50"/>
<dbReference type="Proteomes" id="UP000483820">
    <property type="component" value="Chromosome V"/>
</dbReference>
<feature type="domain" description="F-box" evidence="1">
    <location>
        <begin position="4"/>
        <end position="52"/>
    </location>
</feature>
<dbReference type="Pfam" id="PF00646">
    <property type="entry name" value="F-box"/>
    <property type="match status" value="1"/>
</dbReference>
<name>A0A6A5GF50_CAERE</name>
<sequence>MTSPPSLLKMPDVVMNIILKKVGVQSVQVLRKVCRDLRNFIEEHKPESYIDQATLSIDLDSVHLGFPFNSIVVKYKKHEKGCRVICQKTYNTTEKILDNSDFLETALNDFKVIMKNQKNGVGFFNICFKLFSLDNIGDQELIATGFREKLEKSLQSWDHPVPVRRVIIGTVNQTEVMSILRYLDPKLLEDFEMSASRYVDSIPMEFDKILGTDHWKNLKTLKMSGLIVSVQLKHFFHLTTCSVFRKSLSGDELTELRNAFQGSTSLKSMEVTYQFLDKSGICNQLGQPTVTQDFLGTRIETWEVGVSPNTLRFTLVPKEKSYAFIIRKIPIQKTMPTRR</sequence>
<dbReference type="PANTHER" id="PTHR23015:SF4">
    <property type="entry name" value="DUF38 DOMAIN-CONTAINING PROTEIN-RELATED"/>
    <property type="match status" value="1"/>
</dbReference>
<organism evidence="2 3">
    <name type="scientific">Caenorhabditis remanei</name>
    <name type="common">Caenorhabditis vulgaris</name>
    <dbReference type="NCBI Taxonomy" id="31234"/>
    <lineage>
        <taxon>Eukaryota</taxon>
        <taxon>Metazoa</taxon>
        <taxon>Ecdysozoa</taxon>
        <taxon>Nematoda</taxon>
        <taxon>Chromadorea</taxon>
        <taxon>Rhabditida</taxon>
        <taxon>Rhabditina</taxon>
        <taxon>Rhabditomorpha</taxon>
        <taxon>Rhabditoidea</taxon>
        <taxon>Rhabditidae</taxon>
        <taxon>Peloderinae</taxon>
        <taxon>Caenorhabditis</taxon>
    </lineage>
</organism>
<dbReference type="InterPro" id="IPR001810">
    <property type="entry name" value="F-box_dom"/>
</dbReference>
<dbReference type="GO" id="GO:0045087">
    <property type="term" value="P:innate immune response"/>
    <property type="evidence" value="ECO:0007669"/>
    <property type="project" value="TreeGrafter"/>
</dbReference>
<dbReference type="PROSITE" id="PS50181">
    <property type="entry name" value="FBOX"/>
    <property type="match status" value="1"/>
</dbReference>
<dbReference type="RefSeq" id="XP_053582120.1">
    <property type="nucleotide sequence ID" value="XM_053733207.1"/>
</dbReference>
<dbReference type="KEGG" id="crq:GCK72_019757"/>
<proteinExistence type="predicted"/>
<protein>
    <recommendedName>
        <fullName evidence="1">F-box domain-containing protein</fullName>
    </recommendedName>
</protein>
<dbReference type="PANTHER" id="PTHR23015">
    <property type="entry name" value="UNCHARACTERIZED C.ELEGANS PROTEIN"/>
    <property type="match status" value="1"/>
</dbReference>
<gene>
    <name evidence="2" type="ORF">GCK72_019757</name>
</gene>
<evidence type="ECO:0000259" key="1">
    <source>
        <dbReference type="PROSITE" id="PS50181"/>
    </source>
</evidence>
<accession>A0A6A5GF50</accession>
<dbReference type="GeneID" id="9801683"/>
<evidence type="ECO:0000313" key="2">
    <source>
        <dbReference type="EMBL" id="KAF1753201.1"/>
    </source>
</evidence>
<dbReference type="InterPro" id="IPR002900">
    <property type="entry name" value="DUF38/FTH_CAE_spp"/>
</dbReference>
<dbReference type="Pfam" id="PF01827">
    <property type="entry name" value="FTH"/>
    <property type="match status" value="1"/>
</dbReference>
<dbReference type="EMBL" id="WUAV01000005">
    <property type="protein sequence ID" value="KAF1753201.1"/>
    <property type="molecule type" value="Genomic_DNA"/>
</dbReference>
<evidence type="ECO:0000313" key="3">
    <source>
        <dbReference type="Proteomes" id="UP000483820"/>
    </source>
</evidence>
<dbReference type="SMART" id="SM00256">
    <property type="entry name" value="FBOX"/>
    <property type="match status" value="1"/>
</dbReference>
<dbReference type="InterPro" id="IPR040161">
    <property type="entry name" value="FB224"/>
</dbReference>